<dbReference type="InterPro" id="IPR001969">
    <property type="entry name" value="Aspartic_peptidase_AS"/>
</dbReference>
<protein>
    <recommendedName>
        <fullName evidence="4">Peptidase A1 domain-containing protein</fullName>
    </recommendedName>
</protein>
<dbReference type="MEROPS" id="A01.019"/>
<evidence type="ECO:0000256" key="2">
    <source>
        <dbReference type="ARBA" id="ARBA00022750"/>
    </source>
</evidence>
<evidence type="ECO:0000313" key="6">
    <source>
        <dbReference type="Proteomes" id="UP000008370"/>
    </source>
</evidence>
<evidence type="ECO:0000313" key="5">
    <source>
        <dbReference type="EMBL" id="EKM61626.1"/>
    </source>
</evidence>
<dbReference type="OrthoDB" id="660550at2759"/>
<keyword evidence="3" id="KW-0645">Protease</keyword>
<dbReference type="Pfam" id="PF00026">
    <property type="entry name" value="Asp"/>
    <property type="match status" value="1"/>
</dbReference>
<dbReference type="Proteomes" id="UP000008370">
    <property type="component" value="Unassembled WGS sequence"/>
</dbReference>
<dbReference type="PANTHER" id="PTHR47966">
    <property type="entry name" value="BETA-SITE APP-CLEAVING ENZYME, ISOFORM A-RELATED"/>
    <property type="match status" value="1"/>
</dbReference>
<dbReference type="GO" id="GO:0004190">
    <property type="term" value="F:aspartic-type endopeptidase activity"/>
    <property type="evidence" value="ECO:0007669"/>
    <property type="project" value="UniProtKB-KW"/>
</dbReference>
<dbReference type="PANTHER" id="PTHR47966:SF51">
    <property type="entry name" value="BETA-SITE APP-CLEAVING ENZYME, ISOFORM A-RELATED"/>
    <property type="match status" value="1"/>
</dbReference>
<dbReference type="PROSITE" id="PS00141">
    <property type="entry name" value="ASP_PROTEASE"/>
    <property type="match status" value="1"/>
</dbReference>
<keyword evidence="2 3" id="KW-0064">Aspartyl protease</keyword>
<sequence length="462" mass="49346">MFSLLIAATDQSVSYGSGSFYGEEYTDQVTLGSFVIQDQSIGVATEASGFQSGVDGILGIGPVDLTEGTVNNTDTVPTVTDNLLSQGLISTEVVAVSFEPTNQQSVTNGVLTFGGTDSSKFTGAIDYVPLTNTYPASLYWGIDQSIVYGSTNLNILSNTAGIVDTGTTLILIATDAFQTYQQATNATLDDTIGLFSISSSQYDNLQDLYFNIGNLACTSAIAARYEPLELTVGSMQRSLNTLIGGSADNIYLVVADSGDPSGQGLDFIDGQAFLGRFYSVFEYRLYSPASASANRALCLASHHHHESRSPLAEAKQLRRANDVTIVKTCFASAGSGGGRRRRSCDRLILVDTGYLSVRIGANKRCVPVATNSDESAGHSVSSMCCSESFSEQENLNQMTLVSLATENQPIGAAGYMGSRNQNVRILLSLLSRVSQTSLATMYLLGDLRLFMHTRRLMLTTPL</sequence>
<name>K5VF25_PHACS</name>
<dbReference type="InterPro" id="IPR033121">
    <property type="entry name" value="PEPTIDASE_A1"/>
</dbReference>
<keyword evidence="3" id="KW-0378">Hydrolase</keyword>
<accession>K5VF25</accession>
<gene>
    <name evidence="5" type="ORF">PHACADRAFT_24810</name>
</gene>
<keyword evidence="6" id="KW-1185">Reference proteome</keyword>
<reference evidence="5 6" key="1">
    <citation type="journal article" date="2012" name="BMC Genomics">
        <title>Comparative genomics of the white-rot fungi, Phanerochaete carnosa and P. chrysosporium, to elucidate the genetic basis of the distinct wood types they colonize.</title>
        <authorList>
            <person name="Suzuki H."/>
            <person name="MacDonald J."/>
            <person name="Syed K."/>
            <person name="Salamov A."/>
            <person name="Hori C."/>
            <person name="Aerts A."/>
            <person name="Henrissat B."/>
            <person name="Wiebenga A."/>
            <person name="vanKuyk P.A."/>
            <person name="Barry K."/>
            <person name="Lindquist E."/>
            <person name="LaButti K."/>
            <person name="Lapidus A."/>
            <person name="Lucas S."/>
            <person name="Coutinho P."/>
            <person name="Gong Y."/>
            <person name="Samejima M."/>
            <person name="Mahadevan R."/>
            <person name="Abou-Zaid M."/>
            <person name="de Vries R.P."/>
            <person name="Igarashi K."/>
            <person name="Yadav J.S."/>
            <person name="Grigoriev I.V."/>
            <person name="Master E.R."/>
        </authorList>
    </citation>
    <scope>NUCLEOTIDE SEQUENCE [LARGE SCALE GENOMIC DNA]</scope>
    <source>
        <strain evidence="5 6">HHB-10118-sp</strain>
    </source>
</reference>
<dbReference type="InterPro" id="IPR034164">
    <property type="entry name" value="Pepsin-like_dom"/>
</dbReference>
<dbReference type="RefSeq" id="XP_007389605.1">
    <property type="nucleotide sequence ID" value="XM_007389543.1"/>
</dbReference>
<dbReference type="HOGENOM" id="CLU_591971_0_0_1"/>
<proteinExistence type="inferred from homology"/>
<dbReference type="InterPro" id="IPR001461">
    <property type="entry name" value="Aspartic_peptidase_A1"/>
</dbReference>
<comment type="similarity">
    <text evidence="1 3">Belongs to the peptidase A1 family.</text>
</comment>
<evidence type="ECO:0000256" key="3">
    <source>
        <dbReference type="RuleBase" id="RU000454"/>
    </source>
</evidence>
<dbReference type="CDD" id="cd05471">
    <property type="entry name" value="pepsin_like"/>
    <property type="match status" value="1"/>
</dbReference>
<dbReference type="InParanoid" id="K5VF25"/>
<feature type="domain" description="Peptidase A1" evidence="4">
    <location>
        <begin position="1"/>
        <end position="293"/>
    </location>
</feature>
<dbReference type="PROSITE" id="PS51767">
    <property type="entry name" value="PEPTIDASE_A1"/>
    <property type="match status" value="1"/>
</dbReference>
<dbReference type="AlphaFoldDB" id="K5VF25"/>
<dbReference type="GO" id="GO:0006508">
    <property type="term" value="P:proteolysis"/>
    <property type="evidence" value="ECO:0007669"/>
    <property type="project" value="UniProtKB-KW"/>
</dbReference>
<organism evidence="5 6">
    <name type="scientific">Phanerochaete carnosa (strain HHB-10118-sp)</name>
    <name type="common">White-rot fungus</name>
    <name type="synonym">Peniophora carnosa</name>
    <dbReference type="NCBI Taxonomy" id="650164"/>
    <lineage>
        <taxon>Eukaryota</taxon>
        <taxon>Fungi</taxon>
        <taxon>Dikarya</taxon>
        <taxon>Basidiomycota</taxon>
        <taxon>Agaricomycotina</taxon>
        <taxon>Agaricomycetes</taxon>
        <taxon>Polyporales</taxon>
        <taxon>Phanerochaetaceae</taxon>
        <taxon>Phanerochaete</taxon>
    </lineage>
</organism>
<dbReference type="InterPro" id="IPR021109">
    <property type="entry name" value="Peptidase_aspartic_dom_sf"/>
</dbReference>
<evidence type="ECO:0000256" key="1">
    <source>
        <dbReference type="ARBA" id="ARBA00007447"/>
    </source>
</evidence>
<dbReference type="EMBL" id="JH930468">
    <property type="protein sequence ID" value="EKM61626.1"/>
    <property type="molecule type" value="Genomic_DNA"/>
</dbReference>
<evidence type="ECO:0000259" key="4">
    <source>
        <dbReference type="PROSITE" id="PS51767"/>
    </source>
</evidence>
<dbReference type="SUPFAM" id="SSF50630">
    <property type="entry name" value="Acid proteases"/>
    <property type="match status" value="1"/>
</dbReference>
<dbReference type="FunCoup" id="K5VF25">
    <property type="interactions" value="60"/>
</dbReference>
<dbReference type="GeneID" id="18914255"/>
<dbReference type="PRINTS" id="PR00792">
    <property type="entry name" value="PEPSIN"/>
</dbReference>
<dbReference type="KEGG" id="pco:PHACADRAFT_24810"/>
<dbReference type="Gene3D" id="2.40.70.10">
    <property type="entry name" value="Acid Proteases"/>
    <property type="match status" value="2"/>
</dbReference>